<dbReference type="AlphaFoldDB" id="A0A2S0MZN5"/>
<feature type="signal peptide" evidence="1">
    <location>
        <begin position="1"/>
        <end position="27"/>
    </location>
</feature>
<accession>A0A2S0MZN5</accession>
<sequence length="181" mass="19536">MKKIAASAYYISARGLFLLFFFGTALASAAADAPLAGAQLSGRGTLRFLGLEVYQATLWVRPGFAPTHWAQHALALELRYARGFSAEAIAQRSIEEMQRQQPVPAAQAARWQAELAALLPDVAAGDRLVGVYAPGEGARFVYNDKALESIDDPLFARLFFGIWLSPQSSEPTLRAALLAAP</sequence>
<dbReference type="Pfam" id="PF16036">
    <property type="entry name" value="Chalcone_3"/>
    <property type="match status" value="1"/>
</dbReference>
<dbReference type="Proteomes" id="UP000239326">
    <property type="component" value="Chromosome"/>
</dbReference>
<proteinExistence type="predicted"/>
<dbReference type="KEGG" id="simp:C6571_08675"/>
<evidence type="ECO:0000256" key="1">
    <source>
        <dbReference type="SAM" id="SignalP"/>
    </source>
</evidence>
<name>A0A2S0MZN5_9BURK</name>
<feature type="chain" id="PRO_5015583391" description="Chalcone isomerase domain-containing protein" evidence="1">
    <location>
        <begin position="28"/>
        <end position="181"/>
    </location>
</feature>
<organism evidence="3 4">
    <name type="scientific">Simplicispira suum</name>
    <dbReference type="NCBI Taxonomy" id="2109915"/>
    <lineage>
        <taxon>Bacteria</taxon>
        <taxon>Pseudomonadati</taxon>
        <taxon>Pseudomonadota</taxon>
        <taxon>Betaproteobacteria</taxon>
        <taxon>Burkholderiales</taxon>
        <taxon>Comamonadaceae</taxon>
        <taxon>Simplicispira</taxon>
    </lineage>
</organism>
<feature type="domain" description="Chalcone isomerase" evidence="2">
    <location>
        <begin position="39"/>
        <end position="178"/>
    </location>
</feature>
<evidence type="ECO:0000313" key="4">
    <source>
        <dbReference type="Proteomes" id="UP000239326"/>
    </source>
</evidence>
<dbReference type="OrthoDB" id="8527419at2"/>
<protein>
    <recommendedName>
        <fullName evidence="2">Chalcone isomerase domain-containing protein</fullName>
    </recommendedName>
</protein>
<evidence type="ECO:0000313" key="3">
    <source>
        <dbReference type="EMBL" id="AVO41354.1"/>
    </source>
</evidence>
<reference evidence="3 4" key="1">
    <citation type="submission" date="2018-03" db="EMBL/GenBank/DDBJ databases">
        <title>Genome sequencing of Simplicispira sp.</title>
        <authorList>
            <person name="Kim S.-J."/>
            <person name="Heo J."/>
            <person name="Kwon S.-W."/>
        </authorList>
    </citation>
    <scope>NUCLEOTIDE SEQUENCE [LARGE SCALE GENOMIC DNA]</scope>
    <source>
        <strain evidence="3 4">SC1-8</strain>
    </source>
</reference>
<gene>
    <name evidence="3" type="ORF">C6571_08675</name>
</gene>
<dbReference type="InterPro" id="IPR016087">
    <property type="entry name" value="Chalcone_isomerase"/>
</dbReference>
<evidence type="ECO:0000259" key="2">
    <source>
        <dbReference type="Pfam" id="PF16036"/>
    </source>
</evidence>
<keyword evidence="1" id="KW-0732">Signal</keyword>
<dbReference type="EMBL" id="CP027669">
    <property type="protein sequence ID" value="AVO41354.1"/>
    <property type="molecule type" value="Genomic_DNA"/>
</dbReference>
<keyword evidence="4" id="KW-1185">Reference proteome</keyword>